<feature type="transmembrane region" description="Helical" evidence="2">
    <location>
        <begin position="125"/>
        <end position="143"/>
    </location>
</feature>
<dbReference type="AlphaFoldDB" id="A0A0R2DPI9"/>
<dbReference type="RefSeq" id="WP_235809014.1">
    <property type="nucleotide sequence ID" value="NZ_AYZH01000014.1"/>
</dbReference>
<dbReference type="GO" id="GO:0003677">
    <property type="term" value="F:DNA binding"/>
    <property type="evidence" value="ECO:0007669"/>
    <property type="project" value="UniProtKB-KW"/>
</dbReference>
<evidence type="ECO:0000256" key="2">
    <source>
        <dbReference type="SAM" id="Phobius"/>
    </source>
</evidence>
<dbReference type="STRING" id="1423803.FD13_GL000562"/>
<organism evidence="4 5">
    <name type="scientific">Levilactobacillus senmaizukei DSM 21775 = NBRC 103853</name>
    <dbReference type="NCBI Taxonomy" id="1423803"/>
    <lineage>
        <taxon>Bacteria</taxon>
        <taxon>Bacillati</taxon>
        <taxon>Bacillota</taxon>
        <taxon>Bacilli</taxon>
        <taxon>Lactobacillales</taxon>
        <taxon>Lactobacillaceae</taxon>
        <taxon>Levilactobacillus</taxon>
    </lineage>
</organism>
<dbReference type="InterPro" id="IPR010982">
    <property type="entry name" value="Lambda_DNA-bd_dom_sf"/>
</dbReference>
<evidence type="ECO:0000313" key="4">
    <source>
        <dbReference type="EMBL" id="KRN01853.1"/>
    </source>
</evidence>
<evidence type="ECO:0000313" key="5">
    <source>
        <dbReference type="Proteomes" id="UP000051589"/>
    </source>
</evidence>
<keyword evidence="2" id="KW-1133">Transmembrane helix</keyword>
<keyword evidence="1" id="KW-0238">DNA-binding</keyword>
<reference evidence="4 5" key="1">
    <citation type="journal article" date="2015" name="Genome Announc.">
        <title>Expanding the biotechnology potential of lactobacilli through comparative genomics of 213 strains and associated genera.</title>
        <authorList>
            <person name="Sun Z."/>
            <person name="Harris H.M."/>
            <person name="McCann A."/>
            <person name="Guo C."/>
            <person name="Argimon S."/>
            <person name="Zhang W."/>
            <person name="Yang X."/>
            <person name="Jeffery I.B."/>
            <person name="Cooney J.C."/>
            <person name="Kagawa T.F."/>
            <person name="Liu W."/>
            <person name="Song Y."/>
            <person name="Salvetti E."/>
            <person name="Wrobel A."/>
            <person name="Rasinkangas P."/>
            <person name="Parkhill J."/>
            <person name="Rea M.C."/>
            <person name="O'Sullivan O."/>
            <person name="Ritari J."/>
            <person name="Douillard F.P."/>
            <person name="Paul Ross R."/>
            <person name="Yang R."/>
            <person name="Briner A.E."/>
            <person name="Felis G.E."/>
            <person name="de Vos W.M."/>
            <person name="Barrangou R."/>
            <person name="Klaenhammer T.R."/>
            <person name="Caufield P.W."/>
            <person name="Cui Y."/>
            <person name="Zhang H."/>
            <person name="O'Toole P.W."/>
        </authorList>
    </citation>
    <scope>NUCLEOTIDE SEQUENCE [LARGE SCALE GENOMIC DNA]</scope>
    <source>
        <strain evidence="4 5">DSM 21775</strain>
    </source>
</reference>
<evidence type="ECO:0000256" key="1">
    <source>
        <dbReference type="ARBA" id="ARBA00023125"/>
    </source>
</evidence>
<keyword evidence="5" id="KW-1185">Reference proteome</keyword>
<dbReference type="PANTHER" id="PTHR46558">
    <property type="entry name" value="TRACRIPTIONAL REGULATORY PROTEIN-RELATED-RELATED"/>
    <property type="match status" value="1"/>
</dbReference>
<comment type="caution">
    <text evidence="4">The sequence shown here is derived from an EMBL/GenBank/DDBJ whole genome shotgun (WGS) entry which is preliminary data.</text>
</comment>
<dbReference type="Gene3D" id="1.10.260.40">
    <property type="entry name" value="lambda repressor-like DNA-binding domains"/>
    <property type="match status" value="1"/>
</dbReference>
<proteinExistence type="predicted"/>
<dbReference type="PANTHER" id="PTHR46558:SF4">
    <property type="entry name" value="DNA-BIDING PHAGE PROTEIN"/>
    <property type="match status" value="1"/>
</dbReference>
<keyword evidence="2" id="KW-0812">Transmembrane</keyword>
<evidence type="ECO:0000259" key="3">
    <source>
        <dbReference type="PROSITE" id="PS50943"/>
    </source>
</evidence>
<feature type="transmembrane region" description="Helical" evidence="2">
    <location>
        <begin position="149"/>
        <end position="168"/>
    </location>
</feature>
<dbReference type="PROSITE" id="PS50943">
    <property type="entry name" value="HTH_CROC1"/>
    <property type="match status" value="1"/>
</dbReference>
<accession>A0A0R2DPI9</accession>
<keyword evidence="2" id="KW-0472">Membrane</keyword>
<dbReference type="CDD" id="cd00093">
    <property type="entry name" value="HTH_XRE"/>
    <property type="match status" value="1"/>
</dbReference>
<dbReference type="SUPFAM" id="SSF47413">
    <property type="entry name" value="lambda repressor-like DNA-binding domains"/>
    <property type="match status" value="1"/>
</dbReference>
<dbReference type="Proteomes" id="UP000051589">
    <property type="component" value="Unassembled WGS sequence"/>
</dbReference>
<dbReference type="PATRIC" id="fig|1423803.3.peg.558"/>
<dbReference type="EMBL" id="AYZH01000014">
    <property type="protein sequence ID" value="KRN01853.1"/>
    <property type="molecule type" value="Genomic_DNA"/>
</dbReference>
<feature type="transmembrane region" description="Helical" evidence="2">
    <location>
        <begin position="56"/>
        <end position="80"/>
    </location>
</feature>
<protein>
    <recommendedName>
        <fullName evidence="3">HTH cro/C1-type domain-containing protein</fullName>
    </recommendedName>
</protein>
<gene>
    <name evidence="4" type="ORF">FD13_GL000562</name>
</gene>
<sequence length="177" mass="20038">MADALHVSRQTISSWETGHSYPDIDSLIKLSNLYTLSLDILLKEDRSMTDTLRKPAVLHALHPTIRNLTIMNSILMVALLFDDQFASAKGLLLLIALLNFWTLNQFASTLIQEDPVARWQKSRRWLLIVTLISTTGAIVAWQLHHSGLLTDVLYLTIGCWITLAFGTIKYTHRLIAQ</sequence>
<dbReference type="Pfam" id="PF01381">
    <property type="entry name" value="HTH_3"/>
    <property type="match status" value="1"/>
</dbReference>
<feature type="transmembrane region" description="Helical" evidence="2">
    <location>
        <begin position="86"/>
        <end position="104"/>
    </location>
</feature>
<dbReference type="InterPro" id="IPR001387">
    <property type="entry name" value="Cro/C1-type_HTH"/>
</dbReference>
<name>A0A0R2DPI9_9LACO</name>
<feature type="domain" description="HTH cro/C1-type" evidence="3">
    <location>
        <begin position="1"/>
        <end position="41"/>
    </location>
</feature>